<reference evidence="1 2" key="1">
    <citation type="journal article" date="2020" name="Microb. Genom.">
        <title>Genetic diversity of clinical and environmental Mucorales isolates obtained from an investigation of mucormycosis cases among solid organ transplant recipients.</title>
        <authorList>
            <person name="Nguyen M.H."/>
            <person name="Kaul D."/>
            <person name="Muto C."/>
            <person name="Cheng S.J."/>
            <person name="Richter R.A."/>
            <person name="Bruno V.M."/>
            <person name="Liu G."/>
            <person name="Beyhan S."/>
            <person name="Sundermann A.J."/>
            <person name="Mounaud S."/>
            <person name="Pasculle A.W."/>
            <person name="Nierman W.C."/>
            <person name="Driscoll E."/>
            <person name="Cumbie R."/>
            <person name="Clancy C.J."/>
            <person name="Dupont C.L."/>
        </authorList>
    </citation>
    <scope>NUCLEOTIDE SEQUENCE [LARGE SCALE GENOMIC DNA]</scope>
    <source>
        <strain evidence="1 2">GL24</strain>
    </source>
</reference>
<gene>
    <name evidence="1" type="ORF">G6F50_017410</name>
</gene>
<accession>A0A9P7C0M1</accession>
<evidence type="ECO:0000313" key="2">
    <source>
        <dbReference type="Proteomes" id="UP000740926"/>
    </source>
</evidence>
<comment type="caution">
    <text evidence="1">The sequence shown here is derived from an EMBL/GenBank/DDBJ whole genome shotgun (WGS) entry which is preliminary data.</text>
</comment>
<evidence type="ECO:0000313" key="1">
    <source>
        <dbReference type="EMBL" id="KAG1530303.1"/>
    </source>
</evidence>
<name>A0A9P7C0M1_9FUNG</name>
<keyword evidence="2" id="KW-1185">Reference proteome</keyword>
<dbReference type="AlphaFoldDB" id="A0A9P7C0M1"/>
<organism evidence="1 2">
    <name type="scientific">Rhizopus delemar</name>
    <dbReference type="NCBI Taxonomy" id="936053"/>
    <lineage>
        <taxon>Eukaryota</taxon>
        <taxon>Fungi</taxon>
        <taxon>Fungi incertae sedis</taxon>
        <taxon>Mucoromycota</taxon>
        <taxon>Mucoromycotina</taxon>
        <taxon>Mucoromycetes</taxon>
        <taxon>Mucorales</taxon>
        <taxon>Mucorineae</taxon>
        <taxon>Rhizopodaceae</taxon>
        <taxon>Rhizopus</taxon>
    </lineage>
</organism>
<sequence length="108" mass="11592">MALPESAAPLRSSKGLSVTNTMPALELLVKPLIDRPGNAMADCTPGSFRAMSLMRRITASVRSSAAPLGSCVKPIHARNAAIMNWAPCVKLTMLSRPKMMARPMLRMA</sequence>
<dbReference type="Proteomes" id="UP000740926">
    <property type="component" value="Unassembled WGS sequence"/>
</dbReference>
<proteinExistence type="predicted"/>
<protein>
    <submittedName>
        <fullName evidence="1">Uncharacterized protein</fullName>
    </submittedName>
</protein>
<dbReference type="EMBL" id="JAANIU010012749">
    <property type="protein sequence ID" value="KAG1530303.1"/>
    <property type="molecule type" value="Genomic_DNA"/>
</dbReference>